<sequence>MENLKKVISLKQASKISGYHQDYLSSLIRREEIKGGKVGGSWFTTEEEIKNYIFKQKIHHKKWAIRDFLSSKRISNIFIYAFIFVALFFIGLHFYNKKNSNPTEAVNTKLSDSNEFGIMNEE</sequence>
<evidence type="ECO:0000313" key="2">
    <source>
        <dbReference type="EMBL" id="KKP71574.1"/>
    </source>
</evidence>
<dbReference type="Proteomes" id="UP000034923">
    <property type="component" value="Unassembled WGS sequence"/>
</dbReference>
<keyword evidence="1" id="KW-0472">Membrane</keyword>
<comment type="caution">
    <text evidence="2">The sequence shown here is derived from an EMBL/GenBank/DDBJ whole genome shotgun (WGS) entry which is preliminary data.</text>
</comment>
<organism evidence="2 3">
    <name type="scientific">Candidatus Nomurabacteria bacterium GW2011_GWB1_35_20</name>
    <dbReference type="NCBI Taxonomy" id="1618740"/>
    <lineage>
        <taxon>Bacteria</taxon>
        <taxon>Candidatus Nomuraibacteriota</taxon>
    </lineage>
</organism>
<accession>A0A0G0BPX1</accession>
<reference evidence="2 3" key="1">
    <citation type="journal article" date="2015" name="Nature">
        <title>rRNA introns, odd ribosomes, and small enigmatic genomes across a large radiation of phyla.</title>
        <authorList>
            <person name="Brown C.T."/>
            <person name="Hug L.A."/>
            <person name="Thomas B.C."/>
            <person name="Sharon I."/>
            <person name="Castelle C.J."/>
            <person name="Singh A."/>
            <person name="Wilkins M.J."/>
            <person name="Williams K.H."/>
            <person name="Banfield J.F."/>
        </authorList>
    </citation>
    <scope>NUCLEOTIDE SEQUENCE [LARGE SCALE GENOMIC DNA]</scope>
</reference>
<feature type="transmembrane region" description="Helical" evidence="1">
    <location>
        <begin position="77"/>
        <end position="95"/>
    </location>
</feature>
<proteinExistence type="predicted"/>
<gene>
    <name evidence="2" type="ORF">UR70_C0023G0003</name>
</gene>
<keyword evidence="1" id="KW-0812">Transmembrane</keyword>
<evidence type="ECO:0000313" key="3">
    <source>
        <dbReference type="Proteomes" id="UP000034923"/>
    </source>
</evidence>
<evidence type="ECO:0008006" key="4">
    <source>
        <dbReference type="Google" id="ProtNLM"/>
    </source>
</evidence>
<dbReference type="AlphaFoldDB" id="A0A0G0BPX1"/>
<keyword evidence="1" id="KW-1133">Transmembrane helix</keyword>
<dbReference type="EMBL" id="LBQE01000023">
    <property type="protein sequence ID" value="KKP71574.1"/>
    <property type="molecule type" value="Genomic_DNA"/>
</dbReference>
<evidence type="ECO:0000256" key="1">
    <source>
        <dbReference type="SAM" id="Phobius"/>
    </source>
</evidence>
<name>A0A0G0BPX1_9BACT</name>
<protein>
    <recommendedName>
        <fullName evidence="4">Helix-turn-helix domain-containing protein</fullName>
    </recommendedName>
</protein>